<accession>A0A1E5Q7Z9</accession>
<dbReference type="Pfam" id="PF11150">
    <property type="entry name" value="DUF2927"/>
    <property type="match status" value="1"/>
</dbReference>
<reference evidence="2" key="1">
    <citation type="submission" date="2016-07" db="EMBL/GenBank/DDBJ databases">
        <authorList>
            <person name="Florea S."/>
            <person name="Webb J.S."/>
            <person name="Jaromczyk J."/>
            <person name="Schardl C.L."/>
        </authorList>
    </citation>
    <scope>NUCLEOTIDE SEQUENCE [LARGE SCALE GENOMIC DNA]</scope>
    <source>
        <strain evidence="2">MV-1</strain>
    </source>
</reference>
<evidence type="ECO:0000313" key="1">
    <source>
        <dbReference type="EMBL" id="OEJ66866.1"/>
    </source>
</evidence>
<dbReference type="Proteomes" id="UP000095347">
    <property type="component" value="Unassembled WGS sequence"/>
</dbReference>
<dbReference type="AlphaFoldDB" id="A0A1E5Q7Z9"/>
<evidence type="ECO:0000313" key="2">
    <source>
        <dbReference type="Proteomes" id="UP000095347"/>
    </source>
</evidence>
<protein>
    <submittedName>
        <fullName evidence="1">Uncharacterized protein</fullName>
    </submittedName>
</protein>
<organism evidence="1 2">
    <name type="scientific">Magnetovibrio blakemorei</name>
    <dbReference type="NCBI Taxonomy" id="28181"/>
    <lineage>
        <taxon>Bacteria</taxon>
        <taxon>Pseudomonadati</taxon>
        <taxon>Pseudomonadota</taxon>
        <taxon>Alphaproteobacteria</taxon>
        <taxon>Rhodospirillales</taxon>
        <taxon>Magnetovibrionaceae</taxon>
        <taxon>Magnetovibrio</taxon>
    </lineage>
</organism>
<keyword evidence="2" id="KW-1185">Reference proteome</keyword>
<comment type="caution">
    <text evidence="1">The sequence shown here is derived from an EMBL/GenBank/DDBJ whole genome shotgun (WGS) entry which is preliminary data.</text>
</comment>
<dbReference type="STRING" id="28181.BEN30_10720"/>
<sequence length="234" mass="25973">MSLLMSTPLLAEELRPQLDDLVRHFGNVVFGDEYGVGDAPGVVAKWQESPIGIAVQGHSTDQLIDIAARHIRGLTEITGVQFKKVAPGSPNAKIDLMFLYRQEMSAVAKQLPPRDASALTTMINDPTARCFFLSWKVPNDRIVKAIVLVNAKLEPAEVNACLLEELTQVMGLPNDVDAYWPTLFKPIDSSLNWSRWDKLYLKTLYSPQMKPGLNKAQALEVARTLFAKELSKSP</sequence>
<dbReference type="EMBL" id="MCGG01000027">
    <property type="protein sequence ID" value="OEJ66866.1"/>
    <property type="molecule type" value="Genomic_DNA"/>
</dbReference>
<gene>
    <name evidence="1" type="ORF">BEN30_10720</name>
</gene>
<name>A0A1E5Q7Z9_9PROT</name>
<dbReference type="InterPro" id="IPR021323">
    <property type="entry name" value="DUF2927"/>
</dbReference>
<proteinExistence type="predicted"/>